<dbReference type="EMBL" id="LXJU01000079">
    <property type="protein sequence ID" value="OGE46992.1"/>
    <property type="molecule type" value="Genomic_DNA"/>
</dbReference>
<protein>
    <recommendedName>
        <fullName evidence="4">Oocyst wall protein</fullName>
    </recommendedName>
</protein>
<sequence>MSNRPKASVPPRDGSSYFLIPTDPGSCPDRTIYNGEKYVTAPHKQPVYDPPLEFRDGYCVLEETPAYEPECPPGFRVKGKNYISTENPECPLGLERIDEDCVYPAPPSYPPDISEYVANDNPEYPPGFRFVDNQYVSKNKPKCPPGSSLVGEECIVKRAPDCPPSTQF</sequence>
<keyword evidence="3" id="KW-1185">Reference proteome</keyword>
<evidence type="ECO:0008006" key="4">
    <source>
        <dbReference type="Google" id="ProtNLM"/>
    </source>
</evidence>
<accession>A0A1F5L1B4</accession>
<comment type="caution">
    <text evidence="2">The sequence shown here is derived from an EMBL/GenBank/DDBJ whole genome shotgun (WGS) entry which is preliminary data.</text>
</comment>
<evidence type="ECO:0000256" key="1">
    <source>
        <dbReference type="SAM" id="MobiDB-lite"/>
    </source>
</evidence>
<gene>
    <name evidence="2" type="ORF">PENARI_c079G06016</name>
</gene>
<dbReference type="RefSeq" id="XP_022482459.1">
    <property type="nucleotide sequence ID" value="XM_022637684.1"/>
</dbReference>
<name>A0A1F5L1B4_PENAI</name>
<dbReference type="OrthoDB" id="7250310at2759"/>
<dbReference type="AlphaFoldDB" id="A0A1F5L1B4"/>
<feature type="region of interest" description="Disordered" evidence="1">
    <location>
        <begin position="1"/>
        <end position="23"/>
    </location>
</feature>
<reference evidence="2 3" key="1">
    <citation type="journal article" date="2016" name="Sci. Rep.">
        <title>Penicillium arizonense, a new, genome sequenced fungal species, reveals a high chemical diversity in secreted metabolites.</title>
        <authorList>
            <person name="Grijseels S."/>
            <person name="Nielsen J.C."/>
            <person name="Randelovic M."/>
            <person name="Nielsen J."/>
            <person name="Nielsen K.F."/>
            <person name="Workman M."/>
            <person name="Frisvad J.C."/>
        </authorList>
    </citation>
    <scope>NUCLEOTIDE SEQUENCE [LARGE SCALE GENOMIC DNA]</scope>
    <source>
        <strain evidence="2 3">CBS 141311</strain>
    </source>
</reference>
<proteinExistence type="predicted"/>
<organism evidence="2 3">
    <name type="scientific">Penicillium arizonense</name>
    <dbReference type="NCBI Taxonomy" id="1835702"/>
    <lineage>
        <taxon>Eukaryota</taxon>
        <taxon>Fungi</taxon>
        <taxon>Dikarya</taxon>
        <taxon>Ascomycota</taxon>
        <taxon>Pezizomycotina</taxon>
        <taxon>Eurotiomycetes</taxon>
        <taxon>Eurotiomycetidae</taxon>
        <taxon>Eurotiales</taxon>
        <taxon>Aspergillaceae</taxon>
        <taxon>Penicillium</taxon>
    </lineage>
</organism>
<dbReference type="GeneID" id="34582418"/>
<evidence type="ECO:0000313" key="3">
    <source>
        <dbReference type="Proteomes" id="UP000177622"/>
    </source>
</evidence>
<evidence type="ECO:0000313" key="2">
    <source>
        <dbReference type="EMBL" id="OGE46992.1"/>
    </source>
</evidence>
<dbReference type="Proteomes" id="UP000177622">
    <property type="component" value="Unassembled WGS sequence"/>
</dbReference>
<dbReference type="STRING" id="1835702.A0A1F5L1B4"/>